<reference evidence="13 14" key="1">
    <citation type="submission" date="2018-02" db="EMBL/GenBank/DDBJ databases">
        <authorList>
            <person name="Cohen D.B."/>
            <person name="Kent A.D."/>
        </authorList>
    </citation>
    <scope>NUCLEOTIDE SEQUENCE [LARGE SCALE GENOMIC DNA]</scope>
    <source>
        <strain evidence="13 14">ULC007</strain>
    </source>
</reference>
<keyword evidence="5" id="KW-0677">Repeat</keyword>
<feature type="region of interest" description="Disordered" evidence="11">
    <location>
        <begin position="530"/>
        <end position="565"/>
    </location>
</feature>
<dbReference type="Pfam" id="PF12770">
    <property type="entry name" value="CHAT"/>
    <property type="match status" value="1"/>
</dbReference>
<evidence type="ECO:0000256" key="5">
    <source>
        <dbReference type="ARBA" id="ARBA00022737"/>
    </source>
</evidence>
<keyword evidence="3" id="KW-0963">Cytoplasm</keyword>
<evidence type="ECO:0000313" key="13">
    <source>
        <dbReference type="EMBL" id="PSB17536.1"/>
    </source>
</evidence>
<feature type="repeat" description="TPR" evidence="10">
    <location>
        <begin position="86"/>
        <end position="119"/>
    </location>
</feature>
<dbReference type="STRING" id="1920490.GCA_001895925_01451"/>
<dbReference type="EMBL" id="PVWG01000027">
    <property type="protein sequence ID" value="PSB17536.1"/>
    <property type="molecule type" value="Genomic_DNA"/>
</dbReference>
<dbReference type="InterPro" id="IPR019734">
    <property type="entry name" value="TPR_rpt"/>
</dbReference>
<dbReference type="InterPro" id="IPR024983">
    <property type="entry name" value="CHAT_dom"/>
</dbReference>
<organism evidence="13 14">
    <name type="scientific">Phormidesmis priestleyi ULC007</name>
    <dbReference type="NCBI Taxonomy" id="1920490"/>
    <lineage>
        <taxon>Bacteria</taxon>
        <taxon>Bacillati</taxon>
        <taxon>Cyanobacteriota</taxon>
        <taxon>Cyanophyceae</taxon>
        <taxon>Leptolyngbyales</taxon>
        <taxon>Leptolyngbyaceae</taxon>
        <taxon>Phormidesmis</taxon>
    </lineage>
</organism>
<dbReference type="Pfam" id="PF13424">
    <property type="entry name" value="TPR_12"/>
    <property type="match status" value="2"/>
</dbReference>
<protein>
    <recommendedName>
        <fullName evidence="12">CHAT domain-containing protein</fullName>
    </recommendedName>
</protein>
<dbReference type="PANTHER" id="PTHR45783:SF3">
    <property type="entry name" value="KINESIN LIGHT CHAIN"/>
    <property type="match status" value="1"/>
</dbReference>
<accession>A0A2T1DAN1</accession>
<evidence type="ECO:0000259" key="12">
    <source>
        <dbReference type="Pfam" id="PF12770"/>
    </source>
</evidence>
<keyword evidence="8" id="KW-0505">Motor protein</keyword>
<dbReference type="GO" id="GO:0005737">
    <property type="term" value="C:cytoplasm"/>
    <property type="evidence" value="ECO:0007669"/>
    <property type="project" value="TreeGrafter"/>
</dbReference>
<dbReference type="InterPro" id="IPR011990">
    <property type="entry name" value="TPR-like_helical_dom_sf"/>
</dbReference>
<keyword evidence="7" id="KW-0175">Coiled coil</keyword>
<feature type="compositionally biased region" description="Polar residues" evidence="11">
    <location>
        <begin position="552"/>
        <end position="565"/>
    </location>
</feature>
<evidence type="ECO:0000256" key="1">
    <source>
        <dbReference type="ARBA" id="ARBA00004245"/>
    </source>
</evidence>
<dbReference type="PANTHER" id="PTHR45783">
    <property type="entry name" value="KINESIN LIGHT CHAIN"/>
    <property type="match status" value="1"/>
</dbReference>
<evidence type="ECO:0000256" key="7">
    <source>
        <dbReference type="ARBA" id="ARBA00023054"/>
    </source>
</evidence>
<dbReference type="PROSITE" id="PS50005">
    <property type="entry name" value="TPR"/>
    <property type="match status" value="2"/>
</dbReference>
<evidence type="ECO:0000256" key="10">
    <source>
        <dbReference type="PROSITE-ProRule" id="PRU00339"/>
    </source>
</evidence>
<evidence type="ECO:0000256" key="6">
    <source>
        <dbReference type="ARBA" id="ARBA00022803"/>
    </source>
</evidence>
<proteinExistence type="inferred from homology"/>
<evidence type="ECO:0000256" key="3">
    <source>
        <dbReference type="ARBA" id="ARBA00022490"/>
    </source>
</evidence>
<gene>
    <name evidence="13" type="ORF">C7B65_18520</name>
</gene>
<dbReference type="Gene3D" id="1.25.40.10">
    <property type="entry name" value="Tetratricopeptide repeat domain"/>
    <property type="match status" value="1"/>
</dbReference>
<reference evidence="13 14" key="2">
    <citation type="submission" date="2018-03" db="EMBL/GenBank/DDBJ databases">
        <title>The ancient ancestry and fast evolution of plastids.</title>
        <authorList>
            <person name="Moore K.R."/>
            <person name="Magnabosco C."/>
            <person name="Momper L."/>
            <person name="Gold D.A."/>
            <person name="Bosak T."/>
            <person name="Fournier G.P."/>
        </authorList>
    </citation>
    <scope>NUCLEOTIDE SEQUENCE [LARGE SCALE GENOMIC DNA]</scope>
    <source>
        <strain evidence="13 14">ULC007</strain>
    </source>
</reference>
<keyword evidence="4" id="KW-0493">Microtubule</keyword>
<dbReference type="PRINTS" id="PR00381">
    <property type="entry name" value="KINESINLIGHT"/>
</dbReference>
<keyword evidence="6 10" id="KW-0802">TPR repeat</keyword>
<name>A0A2T1DAN1_9CYAN</name>
<dbReference type="GO" id="GO:0007018">
    <property type="term" value="P:microtubule-based movement"/>
    <property type="evidence" value="ECO:0007669"/>
    <property type="project" value="TreeGrafter"/>
</dbReference>
<dbReference type="SUPFAM" id="SSF48452">
    <property type="entry name" value="TPR-like"/>
    <property type="match status" value="1"/>
</dbReference>
<keyword evidence="9" id="KW-0206">Cytoskeleton</keyword>
<dbReference type="GO" id="GO:0005874">
    <property type="term" value="C:microtubule"/>
    <property type="evidence" value="ECO:0007669"/>
    <property type="project" value="UniProtKB-KW"/>
</dbReference>
<comment type="similarity">
    <text evidence="2">Belongs to the kinesin light chain family.</text>
</comment>
<feature type="domain" description="CHAT" evidence="12">
    <location>
        <begin position="463"/>
        <end position="809"/>
    </location>
</feature>
<dbReference type="Proteomes" id="UP000238634">
    <property type="component" value="Unassembled WGS sequence"/>
</dbReference>
<keyword evidence="14" id="KW-1185">Reference proteome</keyword>
<evidence type="ECO:0000256" key="11">
    <source>
        <dbReference type="SAM" id="MobiDB-lite"/>
    </source>
</evidence>
<sequence length="821" mass="90049">MASTLLSLGLFAASIGVSASVVLPVLGQEGRSFSAEKETALKEAARLNQQVGQLYQQGKFNEAIPLAEQALSIHKRILGENHPDVAASLNNLALLYQNQGRYAEAEPLFKQSLELNKRLLGENHPDVATGLNNLAGLYQNQGRYAEAEPLFKQSLELNKRLLGENHPDVATGLNNLAGLYQNQGRYGEAELLYKQSLKLRKRLLGENHSLVSTSLNSMALLYWSQGNAGDATDLFTQGLQIEERNLDISLTVGAEAQKKSYLATIAGTTDATISLHLQSANNNPNAARLALTTLLRRKGRILNALTDGTQRLRQNLTPADQKRFDDLAAVRTQLATLYYSGLGKLTPEQYKDRITQLQQQATQLEADLNNRSAEFRTQSQPITLEAIQKQIPADTALVDLIRYQPFNPKAKQSEQWGKPRYAAYTLTPQGTIQAIDLGEADAIDQLVAKFRRLLQSSNIDPKPVARQLDALLMQPIRTKLGNTRQLLISPDSQLNLIPFAALVDEQNRYLVESYAITYLTTGRDLLRLQTHSPSRQPPIIVANPDYDRPGDPNSTAQLRSSNSPIVAQKSIQPISPSQRRSGQRSTDLATLKFDSLPGTAAEAKAISPKLPDAIVLTGSQATENALQQIQSPRILHIATHGFFLQDFPSLTPNKTRASALPLFEGTSTAPAIGLGENPLLRAGLALAGFNPRKSGTEDGILTALEVSNLNLRGTQLVVLSACETGLGDIANGESVYGLRRALTLAGAETQLISLWKVSDDGTKDLMVKYYDRLLNGTGRSDALLLTQREFLNDSQYRHPYYWASFIPSRDWRPLNLTMGLG</sequence>
<dbReference type="GO" id="GO:0005871">
    <property type="term" value="C:kinesin complex"/>
    <property type="evidence" value="ECO:0007669"/>
    <property type="project" value="InterPro"/>
</dbReference>
<evidence type="ECO:0000256" key="2">
    <source>
        <dbReference type="ARBA" id="ARBA00009622"/>
    </source>
</evidence>
<evidence type="ECO:0000256" key="4">
    <source>
        <dbReference type="ARBA" id="ARBA00022701"/>
    </source>
</evidence>
<comment type="subcellular location">
    <subcellularLocation>
        <location evidence="1">Cytoplasm</location>
        <location evidence="1">Cytoskeleton</location>
    </subcellularLocation>
</comment>
<dbReference type="SMART" id="SM00028">
    <property type="entry name" value="TPR"/>
    <property type="match status" value="5"/>
</dbReference>
<evidence type="ECO:0000256" key="8">
    <source>
        <dbReference type="ARBA" id="ARBA00023175"/>
    </source>
</evidence>
<evidence type="ECO:0000313" key="14">
    <source>
        <dbReference type="Proteomes" id="UP000238634"/>
    </source>
</evidence>
<dbReference type="InterPro" id="IPR002151">
    <property type="entry name" value="Kinesin_light"/>
</dbReference>
<feature type="repeat" description="TPR" evidence="10">
    <location>
        <begin position="128"/>
        <end position="161"/>
    </location>
</feature>
<evidence type="ECO:0000256" key="9">
    <source>
        <dbReference type="ARBA" id="ARBA00023212"/>
    </source>
</evidence>
<dbReference type="OrthoDB" id="3193074at2"/>
<comment type="caution">
    <text evidence="13">The sequence shown here is derived from an EMBL/GenBank/DDBJ whole genome shotgun (WGS) entry which is preliminary data.</text>
</comment>
<dbReference type="GO" id="GO:0019894">
    <property type="term" value="F:kinesin binding"/>
    <property type="evidence" value="ECO:0007669"/>
    <property type="project" value="TreeGrafter"/>
</dbReference>
<dbReference type="AlphaFoldDB" id="A0A2T1DAN1"/>